<dbReference type="AlphaFoldDB" id="A0A7Y3RQH6"/>
<dbReference type="InterPro" id="IPR036249">
    <property type="entry name" value="Thioredoxin-like_sf"/>
</dbReference>
<proteinExistence type="predicted"/>
<evidence type="ECO:0000313" key="3">
    <source>
        <dbReference type="EMBL" id="NNU17502.1"/>
    </source>
</evidence>
<name>A0A7Y3RQH6_9PROT</name>
<dbReference type="EMBL" id="JABFCX010000003">
    <property type="protein sequence ID" value="NNU17502.1"/>
    <property type="molecule type" value="Genomic_DNA"/>
</dbReference>
<dbReference type="PROSITE" id="PS51352">
    <property type="entry name" value="THIOREDOXIN_2"/>
    <property type="match status" value="1"/>
</dbReference>
<keyword evidence="1" id="KW-0732">Signal</keyword>
<feature type="chain" id="PRO_5030648732" evidence="1">
    <location>
        <begin position="20"/>
        <end position="264"/>
    </location>
</feature>
<comment type="caution">
    <text evidence="3">The sequence shown here is derived from an EMBL/GenBank/DDBJ whole genome shotgun (WGS) entry which is preliminary data.</text>
</comment>
<dbReference type="RefSeq" id="WP_173200982.1">
    <property type="nucleotide sequence ID" value="NZ_JABFCX010000003.1"/>
</dbReference>
<protein>
    <submittedName>
        <fullName evidence="3">Conjugal transfer protein TraF</fullName>
    </submittedName>
</protein>
<feature type="domain" description="Thioredoxin" evidence="2">
    <location>
        <begin position="125"/>
        <end position="257"/>
    </location>
</feature>
<keyword evidence="4" id="KW-1185">Reference proteome</keyword>
<dbReference type="SUPFAM" id="SSF52833">
    <property type="entry name" value="Thioredoxin-like"/>
    <property type="match status" value="1"/>
</dbReference>
<accession>A0A7Y3RQH6</accession>
<dbReference type="Pfam" id="PF13728">
    <property type="entry name" value="TraF"/>
    <property type="match status" value="1"/>
</dbReference>
<organism evidence="3 4">
    <name type="scientific">Parvularcula mediterranea</name>
    <dbReference type="NCBI Taxonomy" id="2732508"/>
    <lineage>
        <taxon>Bacteria</taxon>
        <taxon>Pseudomonadati</taxon>
        <taxon>Pseudomonadota</taxon>
        <taxon>Alphaproteobacteria</taxon>
        <taxon>Parvularculales</taxon>
        <taxon>Parvularculaceae</taxon>
        <taxon>Parvularcula</taxon>
    </lineage>
</organism>
<dbReference type="Gene3D" id="3.40.30.10">
    <property type="entry name" value="Glutaredoxin"/>
    <property type="match status" value="1"/>
</dbReference>
<evidence type="ECO:0000313" key="4">
    <source>
        <dbReference type="Proteomes" id="UP000536835"/>
    </source>
</evidence>
<evidence type="ECO:0000256" key="1">
    <source>
        <dbReference type="SAM" id="SignalP"/>
    </source>
</evidence>
<reference evidence="3 4" key="1">
    <citation type="submission" date="2020-05" db="EMBL/GenBank/DDBJ databases">
        <title>Parvularcula mediterraneae sp. nov., isolated from polypropylene straw from shallow seawater of the seashore of Laganas in Zakynthos island, Greece.</title>
        <authorList>
            <person name="Szabo I."/>
            <person name="Al-Omari J."/>
            <person name="Rado J."/>
            <person name="Szerdahelyi G.S."/>
        </authorList>
    </citation>
    <scope>NUCLEOTIDE SEQUENCE [LARGE SCALE GENOMIC DNA]</scope>
    <source>
        <strain evidence="3 4">ZS-1/3</strain>
    </source>
</reference>
<dbReference type="Proteomes" id="UP000536835">
    <property type="component" value="Unassembled WGS sequence"/>
</dbReference>
<sequence>MPVLPIASAALLGLASAMAGEASPRQDPFYCAERSLGRYFYCALPREERKPKTETDKRVETGLSATAEVETIRDELEELRAEAVLRPTPESVASYIRFQREQLDRASTFSDMWRRALWMDPSLDYNLERPASGFAKRAWLDDRKDERQQALAGLKDRYGLFYFYAASCSACQTFSPVLRGLADAHDLTVKAVSTDGGPSAAFPAWVRDSGQKERLGFADAPVPAVILFDSETKEVTPVAFGVTSQAELEERLFILTQKEPGADY</sequence>
<evidence type="ECO:0000259" key="2">
    <source>
        <dbReference type="PROSITE" id="PS51352"/>
    </source>
</evidence>
<gene>
    <name evidence="3" type="ORF">HK107_14310</name>
</gene>
<dbReference type="InterPro" id="IPR013766">
    <property type="entry name" value="Thioredoxin_domain"/>
</dbReference>
<dbReference type="InterPro" id="IPR039555">
    <property type="entry name" value="TraF/TrbB"/>
</dbReference>
<feature type="signal peptide" evidence="1">
    <location>
        <begin position="1"/>
        <end position="19"/>
    </location>
</feature>